<dbReference type="Proteomes" id="UP000000536">
    <property type="component" value="Chromosome"/>
</dbReference>
<accession>Q5JH98</accession>
<dbReference type="RefSeq" id="WP_011249733.1">
    <property type="nucleotide sequence ID" value="NC_006624.1"/>
</dbReference>
<dbReference type="HOGENOM" id="CLU_1922900_0_0_2"/>
<dbReference type="AlphaFoldDB" id="Q5JH98"/>
<evidence type="ECO:0008006" key="3">
    <source>
        <dbReference type="Google" id="ProtNLM"/>
    </source>
</evidence>
<name>Q5JH98_THEKO</name>
<dbReference type="GeneID" id="78447297"/>
<evidence type="ECO:0000313" key="1">
    <source>
        <dbReference type="EMBL" id="BAD84971.1"/>
    </source>
</evidence>
<dbReference type="EnsemblBacteria" id="BAD84971">
    <property type="protein sequence ID" value="BAD84971"/>
    <property type="gene ID" value="TK0782"/>
</dbReference>
<sequence>MESGIFKVPARFSWEALKRITSRPDVLIASLPFPGSLDGKTVSIRLPGKVFGFAFSGSFEMTYADNTTTYIMKSPLGLLIVTIQLDGGFLVSRASADLDERFLKKSSSKLRRALGGLPWRFLRATRELYQK</sequence>
<dbReference type="KEGG" id="tko:TK0782"/>
<keyword evidence="2" id="KW-1185">Reference proteome</keyword>
<reference evidence="1 2" key="1">
    <citation type="journal article" date="2005" name="Genome Res.">
        <title>Complete genome sequence of the hyperthermophilic archaeon Thermococcus kodakaraensis KOD1 and comparison with Pyrococcus genomes.</title>
        <authorList>
            <person name="Fukui T."/>
            <person name="Atomi H."/>
            <person name="Kanai T."/>
            <person name="Matsumi R."/>
            <person name="Fujiwara S."/>
            <person name="Imanaka T."/>
        </authorList>
    </citation>
    <scope>NUCLEOTIDE SEQUENCE [LARGE SCALE GENOMIC DNA]</scope>
    <source>
        <strain evidence="2">ATCC BAA-918 / JCM 12380 / KOD1</strain>
    </source>
</reference>
<gene>
    <name evidence="1" type="ordered locus">TK0782</name>
</gene>
<dbReference type="PATRIC" id="fig|69014.16.peg.762"/>
<dbReference type="eggNOG" id="arCOG07265">
    <property type="taxonomic scope" value="Archaea"/>
</dbReference>
<dbReference type="OrthoDB" id="89671at2157"/>
<evidence type="ECO:0000313" key="2">
    <source>
        <dbReference type="Proteomes" id="UP000000536"/>
    </source>
</evidence>
<protein>
    <recommendedName>
        <fullName evidence="3">DUF3211 domain-containing protein</fullName>
    </recommendedName>
</protein>
<proteinExistence type="predicted"/>
<dbReference type="InParanoid" id="Q5JH98"/>
<organism evidence="1 2">
    <name type="scientific">Thermococcus kodakarensis (strain ATCC BAA-918 / JCM 12380 / KOD1)</name>
    <name type="common">Pyrococcus kodakaraensis (strain KOD1)</name>
    <dbReference type="NCBI Taxonomy" id="69014"/>
    <lineage>
        <taxon>Archaea</taxon>
        <taxon>Methanobacteriati</taxon>
        <taxon>Methanobacteriota</taxon>
        <taxon>Thermococci</taxon>
        <taxon>Thermococcales</taxon>
        <taxon>Thermococcaceae</taxon>
        <taxon>Thermococcus</taxon>
    </lineage>
</organism>
<dbReference type="EMBL" id="AP006878">
    <property type="protein sequence ID" value="BAD84971.1"/>
    <property type="molecule type" value="Genomic_DNA"/>
</dbReference>